<keyword evidence="2" id="KW-1185">Reference proteome</keyword>
<proteinExistence type="predicted"/>
<evidence type="ECO:0000313" key="2">
    <source>
        <dbReference type="Proteomes" id="UP000054538"/>
    </source>
</evidence>
<dbReference type="Proteomes" id="UP000054538">
    <property type="component" value="Unassembled WGS sequence"/>
</dbReference>
<dbReference type="EMBL" id="KN825340">
    <property type="protein sequence ID" value="KIK91855.1"/>
    <property type="molecule type" value="Genomic_DNA"/>
</dbReference>
<protein>
    <submittedName>
        <fullName evidence="1">Uncharacterized protein</fullName>
    </submittedName>
</protein>
<sequence>FINMLRVSPEVFQSILGLIDDHPIFYNQSGNPQEAIEVQLGVTLYWMGQYGNGASLEDIAWFAGGSEGAVDLYTQCCFHAIESLHDAFVCLPTVKEKEEEKCWMDEHLGFKDTWCDGWVMYDGTIFVLHAKPGILISPANLIMG</sequence>
<accession>A0A0D0E3Y0</accession>
<organism evidence="1 2">
    <name type="scientific">Paxillus rubicundulus Ve08.2h10</name>
    <dbReference type="NCBI Taxonomy" id="930991"/>
    <lineage>
        <taxon>Eukaryota</taxon>
        <taxon>Fungi</taxon>
        <taxon>Dikarya</taxon>
        <taxon>Basidiomycota</taxon>
        <taxon>Agaricomycotina</taxon>
        <taxon>Agaricomycetes</taxon>
        <taxon>Agaricomycetidae</taxon>
        <taxon>Boletales</taxon>
        <taxon>Paxilineae</taxon>
        <taxon>Paxillaceae</taxon>
        <taxon>Paxillus</taxon>
    </lineage>
</organism>
<dbReference type="InParanoid" id="A0A0D0E3Y0"/>
<name>A0A0D0E3Y0_9AGAM</name>
<dbReference type="AlphaFoldDB" id="A0A0D0E3Y0"/>
<gene>
    <name evidence="1" type="ORF">PAXRUDRAFT_148577</name>
</gene>
<reference evidence="2" key="2">
    <citation type="submission" date="2015-01" db="EMBL/GenBank/DDBJ databases">
        <title>Evolutionary Origins and Diversification of the Mycorrhizal Mutualists.</title>
        <authorList>
            <consortium name="DOE Joint Genome Institute"/>
            <consortium name="Mycorrhizal Genomics Consortium"/>
            <person name="Kohler A."/>
            <person name="Kuo A."/>
            <person name="Nagy L.G."/>
            <person name="Floudas D."/>
            <person name="Copeland A."/>
            <person name="Barry K.W."/>
            <person name="Cichocki N."/>
            <person name="Veneault-Fourrey C."/>
            <person name="LaButti K."/>
            <person name="Lindquist E.A."/>
            <person name="Lipzen A."/>
            <person name="Lundell T."/>
            <person name="Morin E."/>
            <person name="Murat C."/>
            <person name="Riley R."/>
            <person name="Ohm R."/>
            <person name="Sun H."/>
            <person name="Tunlid A."/>
            <person name="Henrissat B."/>
            <person name="Grigoriev I.V."/>
            <person name="Hibbett D.S."/>
            <person name="Martin F."/>
        </authorList>
    </citation>
    <scope>NUCLEOTIDE SEQUENCE [LARGE SCALE GENOMIC DNA]</scope>
    <source>
        <strain evidence="2">Ve08.2h10</strain>
    </source>
</reference>
<dbReference type="HOGENOM" id="CLU_018552_1_3_1"/>
<reference evidence="1 2" key="1">
    <citation type="submission" date="2014-04" db="EMBL/GenBank/DDBJ databases">
        <authorList>
            <consortium name="DOE Joint Genome Institute"/>
            <person name="Kuo A."/>
            <person name="Kohler A."/>
            <person name="Jargeat P."/>
            <person name="Nagy L.G."/>
            <person name="Floudas D."/>
            <person name="Copeland A."/>
            <person name="Barry K.W."/>
            <person name="Cichocki N."/>
            <person name="Veneault-Fourrey C."/>
            <person name="LaButti K."/>
            <person name="Lindquist E.A."/>
            <person name="Lipzen A."/>
            <person name="Lundell T."/>
            <person name="Morin E."/>
            <person name="Murat C."/>
            <person name="Sun H."/>
            <person name="Tunlid A."/>
            <person name="Henrissat B."/>
            <person name="Grigoriev I.V."/>
            <person name="Hibbett D.S."/>
            <person name="Martin F."/>
            <person name="Nordberg H.P."/>
            <person name="Cantor M.N."/>
            <person name="Hua S.X."/>
        </authorList>
    </citation>
    <scope>NUCLEOTIDE SEQUENCE [LARGE SCALE GENOMIC DNA]</scope>
    <source>
        <strain evidence="1 2">Ve08.2h10</strain>
    </source>
</reference>
<dbReference type="OrthoDB" id="3246760at2759"/>
<evidence type="ECO:0000313" key="1">
    <source>
        <dbReference type="EMBL" id="KIK91855.1"/>
    </source>
</evidence>
<feature type="non-terminal residue" evidence="1">
    <location>
        <position position="1"/>
    </location>
</feature>
<dbReference type="STRING" id="930991.A0A0D0E3Y0"/>